<evidence type="ECO:0000259" key="1">
    <source>
        <dbReference type="Pfam" id="PF04149"/>
    </source>
</evidence>
<dbReference type="EMBL" id="JBHTEE010000001">
    <property type="protein sequence ID" value="MFC7602560.1"/>
    <property type="molecule type" value="Genomic_DNA"/>
</dbReference>
<proteinExistence type="predicted"/>
<dbReference type="Pfam" id="PF04149">
    <property type="entry name" value="DUF397"/>
    <property type="match status" value="1"/>
</dbReference>
<sequence length="74" mass="7803">MSVQRKGRAMSNPVDLTKAVWRKSSLSGGNGDCVEVADLGDAVAVRDSKDPEGPRLVFARNTWAAFVAGLKNGA</sequence>
<gene>
    <name evidence="2" type="ORF">ACFQVD_20870</name>
</gene>
<evidence type="ECO:0000313" key="3">
    <source>
        <dbReference type="Proteomes" id="UP001596514"/>
    </source>
</evidence>
<comment type="caution">
    <text evidence="2">The sequence shown here is derived from an EMBL/GenBank/DDBJ whole genome shotgun (WGS) entry which is preliminary data.</text>
</comment>
<protein>
    <submittedName>
        <fullName evidence="2">DUF397 domain-containing protein</fullName>
    </submittedName>
</protein>
<accession>A0ABW2T1R7</accession>
<organism evidence="2 3">
    <name type="scientific">Streptosporangium amethystogenes subsp. fukuiense</name>
    <dbReference type="NCBI Taxonomy" id="698418"/>
    <lineage>
        <taxon>Bacteria</taxon>
        <taxon>Bacillati</taxon>
        <taxon>Actinomycetota</taxon>
        <taxon>Actinomycetes</taxon>
        <taxon>Streptosporangiales</taxon>
        <taxon>Streptosporangiaceae</taxon>
        <taxon>Streptosporangium</taxon>
    </lineage>
</organism>
<keyword evidence="3" id="KW-1185">Reference proteome</keyword>
<feature type="domain" description="DUF397" evidence="1">
    <location>
        <begin position="19"/>
        <end position="71"/>
    </location>
</feature>
<name>A0ABW2T1R7_9ACTN</name>
<dbReference type="Proteomes" id="UP001596514">
    <property type="component" value="Unassembled WGS sequence"/>
</dbReference>
<dbReference type="InterPro" id="IPR007278">
    <property type="entry name" value="DUF397"/>
</dbReference>
<reference evidence="3" key="1">
    <citation type="journal article" date="2019" name="Int. J. Syst. Evol. Microbiol.">
        <title>The Global Catalogue of Microorganisms (GCM) 10K type strain sequencing project: providing services to taxonomists for standard genome sequencing and annotation.</title>
        <authorList>
            <consortium name="The Broad Institute Genomics Platform"/>
            <consortium name="The Broad Institute Genome Sequencing Center for Infectious Disease"/>
            <person name="Wu L."/>
            <person name="Ma J."/>
        </authorList>
    </citation>
    <scope>NUCLEOTIDE SEQUENCE [LARGE SCALE GENOMIC DNA]</scope>
    <source>
        <strain evidence="3">JCM 10083</strain>
    </source>
</reference>
<dbReference type="RefSeq" id="WP_343972186.1">
    <property type="nucleotide sequence ID" value="NZ_BAAAGK010000091.1"/>
</dbReference>
<evidence type="ECO:0000313" key="2">
    <source>
        <dbReference type="EMBL" id="MFC7602560.1"/>
    </source>
</evidence>